<evidence type="ECO:0000313" key="2">
    <source>
        <dbReference type="Proteomes" id="UP000886998"/>
    </source>
</evidence>
<name>A0A8X6MCY1_9ARAC</name>
<proteinExistence type="predicted"/>
<gene>
    <name evidence="1" type="primary">X975_21762</name>
    <name evidence="1" type="ORF">TNIN_431131</name>
</gene>
<dbReference type="EMBL" id="BMAV01025502">
    <property type="protein sequence ID" value="GFS41964.1"/>
    <property type="molecule type" value="Genomic_DNA"/>
</dbReference>
<dbReference type="OrthoDB" id="6434581at2759"/>
<comment type="caution">
    <text evidence="1">The sequence shown here is derived from an EMBL/GenBank/DDBJ whole genome shotgun (WGS) entry which is preliminary data.</text>
</comment>
<keyword evidence="2" id="KW-1185">Reference proteome</keyword>
<dbReference type="AlphaFoldDB" id="A0A8X6MCY1"/>
<protein>
    <submittedName>
        <fullName evidence="1">Integrase catalytic domain-containing protein</fullName>
    </submittedName>
</protein>
<evidence type="ECO:0000313" key="1">
    <source>
        <dbReference type="EMBL" id="GFS41964.1"/>
    </source>
</evidence>
<organism evidence="1 2">
    <name type="scientific">Trichonephila inaurata madagascariensis</name>
    <dbReference type="NCBI Taxonomy" id="2747483"/>
    <lineage>
        <taxon>Eukaryota</taxon>
        <taxon>Metazoa</taxon>
        <taxon>Ecdysozoa</taxon>
        <taxon>Arthropoda</taxon>
        <taxon>Chelicerata</taxon>
        <taxon>Arachnida</taxon>
        <taxon>Araneae</taxon>
        <taxon>Araneomorphae</taxon>
        <taxon>Entelegynae</taxon>
        <taxon>Araneoidea</taxon>
        <taxon>Nephilidae</taxon>
        <taxon>Trichonephila</taxon>
        <taxon>Trichonephila inaurata</taxon>
    </lineage>
</organism>
<accession>A0A8X6MCY1</accession>
<dbReference type="Proteomes" id="UP000886998">
    <property type="component" value="Unassembled WGS sequence"/>
</dbReference>
<reference evidence="1" key="1">
    <citation type="submission" date="2020-08" db="EMBL/GenBank/DDBJ databases">
        <title>Multicomponent nature underlies the extraordinary mechanical properties of spider dragline silk.</title>
        <authorList>
            <person name="Kono N."/>
            <person name="Nakamura H."/>
            <person name="Mori M."/>
            <person name="Yoshida Y."/>
            <person name="Ohtoshi R."/>
            <person name="Malay A.D."/>
            <person name="Moran D.A.P."/>
            <person name="Tomita M."/>
            <person name="Numata K."/>
            <person name="Arakawa K."/>
        </authorList>
    </citation>
    <scope>NUCLEOTIDE SEQUENCE</scope>
</reference>
<sequence>MKFLSEEVEGTITANNIKGSLVPDYPIKSSLENFNVHSRPIIKSKKMSPFCSFCETARRWPQQCNSVVDIDTRIQKLKATYKCFYAIIEVKHKGIVLAKRNTAVPNAGENTMF</sequence>